<accession>A0A9X3ZLF3</accession>
<dbReference type="AlphaFoldDB" id="A0A9X3ZLF3"/>
<dbReference type="Proteomes" id="UP001145481">
    <property type="component" value="Unassembled WGS sequence"/>
</dbReference>
<evidence type="ECO:0000313" key="2">
    <source>
        <dbReference type="Proteomes" id="UP001145481"/>
    </source>
</evidence>
<evidence type="ECO:0000313" key="1">
    <source>
        <dbReference type="EMBL" id="MDA5624002.1"/>
    </source>
</evidence>
<reference evidence="1" key="1">
    <citation type="submission" date="2022-07" db="EMBL/GenBank/DDBJ databases">
        <title>Genome-based characterization of novel serogroup A variants of Pasteurella multocida.</title>
        <authorList>
            <person name="Prajapati A."/>
            <person name="Yogisharadhya R."/>
            <person name="Mohanty N."/>
            <person name="Chanda M."/>
            <person name="Mendem S.K."/>
            <person name="Siddaramappa S."/>
            <person name="Shivachandra S.B."/>
        </authorList>
    </citation>
    <scope>NUCLEOTIDE SEQUENCE</scope>
    <source>
        <strain evidence="1">NIVEDIPm19</strain>
    </source>
</reference>
<organism evidence="1 2">
    <name type="scientific">Pasteurella multocida</name>
    <dbReference type="NCBI Taxonomy" id="747"/>
    <lineage>
        <taxon>Bacteria</taxon>
        <taxon>Pseudomonadati</taxon>
        <taxon>Pseudomonadota</taxon>
        <taxon>Gammaproteobacteria</taxon>
        <taxon>Pasteurellales</taxon>
        <taxon>Pasteurellaceae</taxon>
        <taxon>Pasteurella</taxon>
    </lineage>
</organism>
<sequence length="79" mass="9125">MNWEQEYIMETYELPFLEKGLLIKCGQDTGKITGFKNGKVKVKLDNGKNVSYHPTWEMIYFDENNNVLADFTTGDKNNG</sequence>
<gene>
    <name evidence="1" type="ORF">NM948_10705</name>
</gene>
<protein>
    <submittedName>
        <fullName evidence="1">Uncharacterized protein</fullName>
    </submittedName>
</protein>
<dbReference type="EMBL" id="JANJHC010000030">
    <property type="protein sequence ID" value="MDA5624002.1"/>
    <property type="molecule type" value="Genomic_DNA"/>
</dbReference>
<dbReference type="RefSeq" id="WP_046339044.1">
    <property type="nucleotide sequence ID" value="NZ_CP014618.1"/>
</dbReference>
<proteinExistence type="predicted"/>
<name>A0A9X3ZLF3_PASMD</name>
<comment type="caution">
    <text evidence="1">The sequence shown here is derived from an EMBL/GenBank/DDBJ whole genome shotgun (WGS) entry which is preliminary data.</text>
</comment>